<evidence type="ECO:0000313" key="1">
    <source>
        <dbReference type="EMBL" id="QHZ53381.1"/>
    </source>
</evidence>
<dbReference type="EMBL" id="CP019717">
    <property type="protein sequence ID" value="QHZ53381.1"/>
    <property type="molecule type" value="Genomic_DNA"/>
</dbReference>
<accession>A0A6C0QXZ1</accession>
<dbReference type="AlphaFoldDB" id="A0A6C0QXZ1"/>
<dbReference type="Proteomes" id="UP000464330">
    <property type="component" value="Chromosome"/>
</dbReference>
<protein>
    <submittedName>
        <fullName evidence="1">Uncharacterized protein</fullName>
    </submittedName>
</protein>
<evidence type="ECO:0000313" key="2">
    <source>
        <dbReference type="Proteomes" id="UP000464330"/>
    </source>
</evidence>
<organism evidence="1 2">
    <name type="scientific">Paenibacillus larvae subsp. larvae</name>
    <dbReference type="NCBI Taxonomy" id="147375"/>
    <lineage>
        <taxon>Bacteria</taxon>
        <taxon>Bacillati</taxon>
        <taxon>Bacillota</taxon>
        <taxon>Bacilli</taxon>
        <taxon>Bacillales</taxon>
        <taxon>Paenibacillaceae</taxon>
        <taxon>Paenibacillus</taxon>
    </lineage>
</organism>
<sequence length="102" mass="12082">MKIEVSEKDFIKNVKKCIREAASYNCELGGVVQLYATHDGEKITEYFTSVFPSCNSWIEGENLIHVTTYNYMTKNQYKNMGIEESIRYAMYRLEERFDIKWV</sequence>
<dbReference type="RefSeq" id="WP_172423689.1">
    <property type="nucleotide sequence ID" value="NZ_CP019717.1"/>
</dbReference>
<gene>
    <name evidence="1" type="ORF">ERICV_04330</name>
</gene>
<name>A0A6C0QXZ1_9BACL</name>
<reference evidence="1 2" key="1">
    <citation type="journal article" date="2020" name="Int. J. Med. Microbiol.">
        <title>Discovery of Paenibacillus larvae ERIC V: Phenotypic and genomic comparison to genotypes ERIC I-IV reveal different inventories of virulence factors which correlate with epidemiological prevalences of American Foulbrood.</title>
        <authorList>
            <person name="Beims H."/>
            <person name="Bunk B."/>
            <person name="Erler S."/>
            <person name="Mohr K.I."/>
            <person name="Sproer C."/>
            <person name="Pradella S."/>
            <person name="Gunther G."/>
            <person name="Rohde M."/>
            <person name="von der Ohe W."/>
            <person name="Steinert M."/>
        </authorList>
    </citation>
    <scope>NUCLEOTIDE SEQUENCE [LARGE SCALE GENOMIC DNA]</scope>
    <source>
        <strain evidence="1">Eric_V</strain>
    </source>
</reference>
<proteinExistence type="predicted"/>